<evidence type="ECO:0000256" key="1">
    <source>
        <dbReference type="ARBA" id="ARBA00004418"/>
    </source>
</evidence>
<comment type="subcellular location">
    <subcellularLocation>
        <location evidence="1">Periplasm</location>
    </subcellularLocation>
</comment>
<accession>A0ABQ4S0W2</accession>
<dbReference type="InterPro" id="IPR014718">
    <property type="entry name" value="GH-type_carb-bd"/>
</dbReference>
<dbReference type="PROSITE" id="PS51318">
    <property type="entry name" value="TAT"/>
    <property type="match status" value="1"/>
</dbReference>
<dbReference type="Gene3D" id="2.70.98.10">
    <property type="match status" value="1"/>
</dbReference>
<dbReference type="SUPFAM" id="SSF81296">
    <property type="entry name" value="E set domains"/>
    <property type="match status" value="1"/>
</dbReference>
<dbReference type="Pfam" id="PF04349">
    <property type="entry name" value="MdoG"/>
    <property type="match status" value="1"/>
</dbReference>
<dbReference type="PANTHER" id="PTHR30504">
    <property type="entry name" value="GLUCANS BIOSYNTHESIS PROTEIN"/>
    <property type="match status" value="1"/>
</dbReference>
<feature type="domain" description="Glucan biosynthesis periplasmic MdoG C-terminal" evidence="5">
    <location>
        <begin position="35"/>
        <end position="517"/>
    </location>
</feature>
<dbReference type="PIRSF" id="PIRSF006281">
    <property type="entry name" value="MdoG"/>
    <property type="match status" value="1"/>
</dbReference>
<gene>
    <name evidence="6" type="primary">mdoG_3</name>
    <name evidence="6" type="ORF">OCOJLMKI_2639</name>
</gene>
<dbReference type="InterPro" id="IPR006311">
    <property type="entry name" value="TAT_signal"/>
</dbReference>
<dbReference type="InterPro" id="IPR007444">
    <property type="entry name" value="Glucan_biosyn_MdoG_C"/>
</dbReference>
<evidence type="ECO:0000313" key="6">
    <source>
        <dbReference type="EMBL" id="GJD95427.1"/>
    </source>
</evidence>
<dbReference type="InterPro" id="IPR014438">
    <property type="entry name" value="Glucan_biosyn_MdoG/MdoD"/>
</dbReference>
<comment type="pathway">
    <text evidence="2">Glycan metabolism; osmoregulated periplasmic glucan (OPG) biosynthesis.</text>
</comment>
<dbReference type="InterPro" id="IPR013783">
    <property type="entry name" value="Ig-like_fold"/>
</dbReference>
<dbReference type="RefSeq" id="WP_238244567.1">
    <property type="nucleotide sequence ID" value="NZ_BPQP01000036.1"/>
</dbReference>
<protein>
    <submittedName>
        <fullName evidence="6">Glucans biosynthesis protein G</fullName>
    </submittedName>
</protein>
<evidence type="ECO:0000256" key="2">
    <source>
        <dbReference type="ARBA" id="ARBA00005001"/>
    </source>
</evidence>
<dbReference type="EMBL" id="BPQP01000036">
    <property type="protein sequence ID" value="GJD95427.1"/>
    <property type="molecule type" value="Genomic_DNA"/>
</dbReference>
<dbReference type="Proteomes" id="UP001055125">
    <property type="component" value="Unassembled WGS sequence"/>
</dbReference>
<dbReference type="InterPro" id="IPR011013">
    <property type="entry name" value="Gal_mutarotase_sf_dom"/>
</dbReference>
<comment type="caution">
    <text evidence="6">The sequence shown here is derived from an EMBL/GenBank/DDBJ whole genome shotgun (WGS) entry which is preliminary data.</text>
</comment>
<name>A0ABQ4S0W2_9HYPH</name>
<evidence type="ECO:0000256" key="4">
    <source>
        <dbReference type="ARBA" id="ARBA00022764"/>
    </source>
</evidence>
<reference evidence="6" key="1">
    <citation type="journal article" date="2021" name="Front. Microbiol.">
        <title>Comprehensive Comparative Genomics and Phenotyping of Methylobacterium Species.</title>
        <authorList>
            <person name="Alessa O."/>
            <person name="Ogura Y."/>
            <person name="Fujitani Y."/>
            <person name="Takami H."/>
            <person name="Hayashi T."/>
            <person name="Sahin N."/>
            <person name="Tani A."/>
        </authorList>
    </citation>
    <scope>NUCLEOTIDE SEQUENCE</scope>
    <source>
        <strain evidence="6">DSM 19015</strain>
    </source>
</reference>
<evidence type="ECO:0000259" key="5">
    <source>
        <dbReference type="Pfam" id="PF04349"/>
    </source>
</evidence>
<keyword evidence="7" id="KW-1185">Reference proteome</keyword>
<dbReference type="PANTHER" id="PTHR30504:SF2">
    <property type="entry name" value="GLUCANS BIOSYNTHESIS PROTEIN G"/>
    <property type="match status" value="1"/>
</dbReference>
<organism evidence="6 7">
    <name type="scientific">Methylobacterium iners</name>
    <dbReference type="NCBI Taxonomy" id="418707"/>
    <lineage>
        <taxon>Bacteria</taxon>
        <taxon>Pseudomonadati</taxon>
        <taxon>Pseudomonadota</taxon>
        <taxon>Alphaproteobacteria</taxon>
        <taxon>Hyphomicrobiales</taxon>
        <taxon>Methylobacteriaceae</taxon>
        <taxon>Methylobacterium</taxon>
    </lineage>
</organism>
<comment type="similarity">
    <text evidence="3">Belongs to the OpgD/OpgG family.</text>
</comment>
<proteinExistence type="inferred from homology"/>
<sequence>MTQPTRRAVVTGLAAAALSDQVLPGAASAQELGPFGFELVDRRARDLATRPYDPSLPALPEPIARLDYDAWRDIRFRPDRALLEKTRFRLQLFHLGFLYKQPVRVNLVRDRVATPIAYRADLFDFGRTTMQAPLPGDLGFAGIRLHTNLNKPDRLDELIVFVGASYFRFLGRDQLYGLSARGLALNVEGRGGPEEFPLFREFWVEVPEANPDSCIVHALLDSPSLAGAFRFTVAPGEETQVAVRASLHPRVALDAVGLAPLTSMYLAGENDRRHVDDYRPELHDSDGLQIATASGEWLWRPLGNPPARRISSFLDTDPKGFGLIQRDRLFANYQDLEAAYHRRPGYFVEPDGAWGEGSVMLVELPTDTEINDNVVAFWRPKEPYPAGRPVSLSYRLRSTGGALHPGGRVLNTFTAAPAASGAAPGAREPGSGLRRRFLIDFAGGNLGDHFADPSGIAVVASASAGRITATSITPNPETGGLRAALDLALDAIGQSTELRAFLRAGDRALTETWLYPWTAA</sequence>
<dbReference type="SUPFAM" id="SSF74650">
    <property type="entry name" value="Galactose mutarotase-like"/>
    <property type="match status" value="1"/>
</dbReference>
<reference evidence="6" key="2">
    <citation type="submission" date="2021-08" db="EMBL/GenBank/DDBJ databases">
        <authorList>
            <person name="Tani A."/>
            <person name="Ola A."/>
            <person name="Ogura Y."/>
            <person name="Katsura K."/>
            <person name="Hayashi T."/>
        </authorList>
    </citation>
    <scope>NUCLEOTIDE SEQUENCE</scope>
    <source>
        <strain evidence="6">DSM 19015</strain>
    </source>
</reference>
<dbReference type="InterPro" id="IPR014756">
    <property type="entry name" value="Ig_E-set"/>
</dbReference>
<dbReference type="Gene3D" id="2.60.40.10">
    <property type="entry name" value="Immunoglobulins"/>
    <property type="match status" value="1"/>
</dbReference>
<evidence type="ECO:0000256" key="3">
    <source>
        <dbReference type="ARBA" id="ARBA00009284"/>
    </source>
</evidence>
<evidence type="ECO:0000313" key="7">
    <source>
        <dbReference type="Proteomes" id="UP001055125"/>
    </source>
</evidence>
<keyword evidence="4" id="KW-0574">Periplasm</keyword>